<dbReference type="InterPro" id="IPR028082">
    <property type="entry name" value="Peripla_BP_I"/>
</dbReference>
<organism evidence="5 6">
    <name type="scientific">Paenibacillus turicensis</name>
    <dbReference type="NCBI Taxonomy" id="160487"/>
    <lineage>
        <taxon>Bacteria</taxon>
        <taxon>Bacillati</taxon>
        <taxon>Bacillota</taxon>
        <taxon>Bacilli</taxon>
        <taxon>Bacillales</taxon>
        <taxon>Paenibacillaceae</taxon>
        <taxon>Paenibacillus</taxon>
    </lineage>
</organism>
<dbReference type="GO" id="GO:0003677">
    <property type="term" value="F:DNA binding"/>
    <property type="evidence" value="ECO:0007669"/>
    <property type="project" value="UniProtKB-KW"/>
</dbReference>
<feature type="domain" description="HTH lacI-type" evidence="4">
    <location>
        <begin position="2"/>
        <end position="56"/>
    </location>
</feature>
<dbReference type="CDD" id="cd06286">
    <property type="entry name" value="PBP1_CcpB-like"/>
    <property type="match status" value="1"/>
</dbReference>
<evidence type="ECO:0000256" key="1">
    <source>
        <dbReference type="ARBA" id="ARBA00023015"/>
    </source>
</evidence>
<keyword evidence="3" id="KW-0804">Transcription</keyword>
<dbReference type="Pfam" id="PF13377">
    <property type="entry name" value="Peripla_BP_3"/>
    <property type="match status" value="1"/>
</dbReference>
<evidence type="ECO:0000256" key="3">
    <source>
        <dbReference type="ARBA" id="ARBA00023163"/>
    </source>
</evidence>
<dbReference type="EMBL" id="JAGGKG010000008">
    <property type="protein sequence ID" value="MBP1905387.1"/>
    <property type="molecule type" value="Genomic_DNA"/>
</dbReference>
<name>A0ABS4FS24_9BACL</name>
<proteinExistence type="predicted"/>
<dbReference type="Proteomes" id="UP001519272">
    <property type="component" value="Unassembled WGS sequence"/>
</dbReference>
<dbReference type="SUPFAM" id="SSF47413">
    <property type="entry name" value="lambda repressor-like DNA-binding domains"/>
    <property type="match status" value="1"/>
</dbReference>
<gene>
    <name evidence="5" type="ORF">J2Z32_002017</name>
</gene>
<dbReference type="PANTHER" id="PTHR30146">
    <property type="entry name" value="LACI-RELATED TRANSCRIPTIONAL REPRESSOR"/>
    <property type="match status" value="1"/>
</dbReference>
<dbReference type="RefSeq" id="WP_210089014.1">
    <property type="nucleotide sequence ID" value="NZ_JAGGKG010000008.1"/>
</dbReference>
<dbReference type="SMART" id="SM00354">
    <property type="entry name" value="HTH_LACI"/>
    <property type="match status" value="1"/>
</dbReference>
<dbReference type="CDD" id="cd01392">
    <property type="entry name" value="HTH_LacI"/>
    <property type="match status" value="1"/>
</dbReference>
<evidence type="ECO:0000313" key="6">
    <source>
        <dbReference type="Proteomes" id="UP001519272"/>
    </source>
</evidence>
<keyword evidence="6" id="KW-1185">Reference proteome</keyword>
<dbReference type="Gene3D" id="1.10.260.40">
    <property type="entry name" value="lambda repressor-like DNA-binding domains"/>
    <property type="match status" value="1"/>
</dbReference>
<accession>A0ABS4FS24</accession>
<protein>
    <submittedName>
        <fullName evidence="5">DNA-binding LacI/PurR family transcriptional regulator</fullName>
    </submittedName>
</protein>
<keyword evidence="1" id="KW-0805">Transcription regulation</keyword>
<dbReference type="Pfam" id="PF00356">
    <property type="entry name" value="LacI"/>
    <property type="match status" value="1"/>
</dbReference>
<dbReference type="Gene3D" id="3.40.50.2300">
    <property type="match status" value="2"/>
</dbReference>
<comment type="caution">
    <text evidence="5">The sequence shown here is derived from an EMBL/GenBank/DDBJ whole genome shotgun (WGS) entry which is preliminary data.</text>
</comment>
<evidence type="ECO:0000313" key="5">
    <source>
        <dbReference type="EMBL" id="MBP1905387.1"/>
    </source>
</evidence>
<dbReference type="InterPro" id="IPR000843">
    <property type="entry name" value="HTH_LacI"/>
</dbReference>
<dbReference type="PROSITE" id="PS50932">
    <property type="entry name" value="HTH_LACI_2"/>
    <property type="match status" value="1"/>
</dbReference>
<keyword evidence="2 5" id="KW-0238">DNA-binding</keyword>
<dbReference type="InterPro" id="IPR046335">
    <property type="entry name" value="LacI/GalR-like_sensor"/>
</dbReference>
<evidence type="ECO:0000256" key="2">
    <source>
        <dbReference type="ARBA" id="ARBA00023125"/>
    </source>
</evidence>
<reference evidence="5 6" key="1">
    <citation type="submission" date="2021-03" db="EMBL/GenBank/DDBJ databases">
        <title>Genomic Encyclopedia of Type Strains, Phase IV (KMG-IV): sequencing the most valuable type-strain genomes for metagenomic binning, comparative biology and taxonomic classification.</title>
        <authorList>
            <person name="Goeker M."/>
        </authorList>
    </citation>
    <scope>NUCLEOTIDE SEQUENCE [LARGE SCALE GENOMIC DNA]</scope>
    <source>
        <strain evidence="5 6">DSM 14349</strain>
    </source>
</reference>
<dbReference type="InterPro" id="IPR010982">
    <property type="entry name" value="Lambda_DNA-bd_dom_sf"/>
</dbReference>
<dbReference type="SUPFAM" id="SSF53822">
    <property type="entry name" value="Periplasmic binding protein-like I"/>
    <property type="match status" value="1"/>
</dbReference>
<dbReference type="PANTHER" id="PTHR30146:SF105">
    <property type="entry name" value="CATABOLITE CONTROL PROTEIN B"/>
    <property type="match status" value="1"/>
</dbReference>
<sequence length="324" mass="36608">MASLDQIAKISGYSKATVSRVLNNSPHVNPQTRDKILEIMKQLDYVPNRNAISLAKGRTMQIGVITAVINEVMLPFLNSFVKTAERYGFQSIIYITYGDEKKELQAFNDLKQKRVDGLAIVNSSINPDLIATYLKFGPIVSWQRMNHPELQWVSMDQYEGYSLALEHLLQKGYRVIANAFGRSASINTLNRRRAYEAWMKQYNLPVMSDFYYSDIHNIPDGEQVMVDLVSTGKIEHVDAILCANDYVAAGMFTQAHREGISIPNEIAIVGFDNTAISKTLGITTIDNPVKLQGENAFFILSQRLLKEPIPLHKLSYKLVERETT</sequence>
<evidence type="ECO:0000259" key="4">
    <source>
        <dbReference type="PROSITE" id="PS50932"/>
    </source>
</evidence>